<sequence length="351" mass="41634">MSHGKRRDDKNCLNCGHTVEQRFCPHCGQENTHTRQPFHYLFTHFVEDFTHYDGQFWGTMNNLIFRPGRLTNTYLQGKRQKFVPPVKLYIFVSFSVFFFLSILPSEKKAETEKDEYFKSFVSSEESKNVAIKEMLQLKEQGLLTEQQSKIAIEKIEKEKEGDRNNESLIGSSSLEDYDKSIEKENRFFGKLFRPFVVKFFELSKKGVTRGELKDKISDKFLQAVPKALFIYLPLFAFFLWVFHNKKRWWYFDHGIFTLHYFSFLLVITLLFTAIQSVVESVNYPPVDTLFSIIAFFILSYTIFYFFVAHHHVYRSRKRITILRGVLIFIANSFFMLLLLFILLAYSFLNIH</sequence>
<keyword evidence="1" id="KW-0812">Transmembrane</keyword>
<feature type="transmembrane region" description="Helical" evidence="1">
    <location>
        <begin position="86"/>
        <end position="103"/>
    </location>
</feature>
<protein>
    <submittedName>
        <fullName evidence="2">Uncharacterized protein DUF3667</fullName>
    </submittedName>
</protein>
<feature type="transmembrane region" description="Helical" evidence="1">
    <location>
        <begin position="289"/>
        <end position="308"/>
    </location>
</feature>
<evidence type="ECO:0000313" key="2">
    <source>
        <dbReference type="EMBL" id="TDS09809.1"/>
    </source>
</evidence>
<keyword evidence="3" id="KW-1185">Reference proteome</keyword>
<feature type="transmembrane region" description="Helical" evidence="1">
    <location>
        <begin position="320"/>
        <end position="348"/>
    </location>
</feature>
<gene>
    <name evidence="2" type="ORF">B0I21_11086</name>
</gene>
<dbReference type="RefSeq" id="WP_133641823.1">
    <property type="nucleotide sequence ID" value="NZ_SNZV01000010.1"/>
</dbReference>
<dbReference type="Proteomes" id="UP000294752">
    <property type="component" value="Unassembled WGS sequence"/>
</dbReference>
<proteinExistence type="predicted"/>
<dbReference type="InterPro" id="IPR022134">
    <property type="entry name" value="DUF3667"/>
</dbReference>
<dbReference type="Pfam" id="PF12412">
    <property type="entry name" value="DUF3667"/>
    <property type="match status" value="1"/>
</dbReference>
<dbReference type="EMBL" id="SNZV01000010">
    <property type="protein sequence ID" value="TDS09809.1"/>
    <property type="molecule type" value="Genomic_DNA"/>
</dbReference>
<dbReference type="AlphaFoldDB" id="A0A4R7CVG3"/>
<reference evidence="2 3" key="1">
    <citation type="submission" date="2019-03" db="EMBL/GenBank/DDBJ databases">
        <title>Genomic Encyclopedia of Type Strains, Phase III (KMG-III): the genomes of soil and plant-associated and newly described type strains.</title>
        <authorList>
            <person name="Whitman W."/>
        </authorList>
    </citation>
    <scope>NUCLEOTIDE SEQUENCE [LARGE SCALE GENOMIC DNA]</scope>
    <source>
        <strain evidence="2 3">CGMCC 1.12801</strain>
    </source>
</reference>
<dbReference type="OrthoDB" id="675873at2"/>
<feature type="transmembrane region" description="Helical" evidence="1">
    <location>
        <begin position="223"/>
        <end position="242"/>
    </location>
</feature>
<keyword evidence="1" id="KW-0472">Membrane</keyword>
<name>A0A4R7CVG3_9SPHI</name>
<keyword evidence="1" id="KW-1133">Transmembrane helix</keyword>
<evidence type="ECO:0000313" key="3">
    <source>
        <dbReference type="Proteomes" id="UP000294752"/>
    </source>
</evidence>
<evidence type="ECO:0000256" key="1">
    <source>
        <dbReference type="SAM" id="Phobius"/>
    </source>
</evidence>
<accession>A0A4R7CVG3</accession>
<feature type="transmembrane region" description="Helical" evidence="1">
    <location>
        <begin position="254"/>
        <end position="277"/>
    </location>
</feature>
<organism evidence="2 3">
    <name type="scientific">Sphingobacterium paludis</name>
    <dbReference type="NCBI Taxonomy" id="1476465"/>
    <lineage>
        <taxon>Bacteria</taxon>
        <taxon>Pseudomonadati</taxon>
        <taxon>Bacteroidota</taxon>
        <taxon>Sphingobacteriia</taxon>
        <taxon>Sphingobacteriales</taxon>
        <taxon>Sphingobacteriaceae</taxon>
        <taxon>Sphingobacterium</taxon>
    </lineage>
</organism>
<comment type="caution">
    <text evidence="2">The sequence shown here is derived from an EMBL/GenBank/DDBJ whole genome shotgun (WGS) entry which is preliminary data.</text>
</comment>